<dbReference type="HOGENOM" id="CLU_3112860_0_0_2"/>
<keyword evidence="2" id="KW-1185">Reference proteome</keyword>
<dbReference type="RefSeq" id="WP_012940927.1">
    <property type="nucleotide sequence ID" value="NC_013741.1"/>
</dbReference>
<dbReference type="EMBL" id="CP001857">
    <property type="protein sequence ID" value="ADB58591.1"/>
    <property type="molecule type" value="Genomic_DNA"/>
</dbReference>
<accession>D2REP7</accession>
<evidence type="ECO:0000313" key="1">
    <source>
        <dbReference type="EMBL" id="ADB58591.1"/>
    </source>
</evidence>
<dbReference type="PaxDb" id="572546-Arcpr_1545"/>
<dbReference type="KEGG" id="apo:Arcpr_1545"/>
<dbReference type="GeneID" id="58788618"/>
<organism evidence="1 2">
    <name type="scientific">Archaeoglobus profundus (strain DSM 5631 / JCM 9629 / NBRC 100127 / Av18)</name>
    <dbReference type="NCBI Taxonomy" id="572546"/>
    <lineage>
        <taxon>Archaea</taxon>
        <taxon>Methanobacteriati</taxon>
        <taxon>Methanobacteriota</taxon>
        <taxon>Archaeoglobi</taxon>
        <taxon>Archaeoglobales</taxon>
        <taxon>Archaeoglobaceae</taxon>
        <taxon>Archaeoglobus</taxon>
    </lineage>
</organism>
<dbReference type="Proteomes" id="UP000001901">
    <property type="component" value="Chromosome"/>
</dbReference>
<proteinExistence type="predicted"/>
<dbReference type="STRING" id="572546.Arcpr_1545"/>
<sequence>MKIVSATIVDTDYSLSKEGLQSSYQFNKFSREVELLEDLPEVVKLKAGLF</sequence>
<evidence type="ECO:0000313" key="2">
    <source>
        <dbReference type="Proteomes" id="UP000001901"/>
    </source>
</evidence>
<name>D2REP7_ARCPA</name>
<reference evidence="1 2" key="1">
    <citation type="journal article" date="2010" name="Stand. Genomic Sci.">
        <title>Complete genome sequence of Archaeoglobus profundus type strain (AV18).</title>
        <authorList>
            <person name="von Jan M."/>
            <person name="Lapidus A."/>
            <person name="Del Rio T.G."/>
            <person name="Copeland A."/>
            <person name="Tice H."/>
            <person name="Cheng J.F."/>
            <person name="Lucas S."/>
            <person name="Chen F."/>
            <person name="Nolan M."/>
            <person name="Goodwin L."/>
            <person name="Han C."/>
            <person name="Pitluck S."/>
            <person name="Liolios K."/>
            <person name="Ivanova N."/>
            <person name="Mavromatis K."/>
            <person name="Ovchinnikova G."/>
            <person name="Chertkov O."/>
            <person name="Pati A."/>
            <person name="Chen A."/>
            <person name="Palaniappan K."/>
            <person name="Land M."/>
            <person name="Hauser L."/>
            <person name="Chang Y.J."/>
            <person name="Jeffries C.D."/>
            <person name="Saunders E."/>
            <person name="Brettin T."/>
            <person name="Detter J.C."/>
            <person name="Chain P."/>
            <person name="Eichinger K."/>
            <person name="Huber H."/>
            <person name="Spring S."/>
            <person name="Rohde M."/>
            <person name="Goker M."/>
            <person name="Wirth R."/>
            <person name="Woyke T."/>
            <person name="Bristow J."/>
            <person name="Eisen J.A."/>
            <person name="Markowitz V."/>
            <person name="Hugenholtz P."/>
            <person name="Kyrpides N.C."/>
            <person name="Klenk H.P."/>
        </authorList>
    </citation>
    <scope>NUCLEOTIDE SEQUENCE [LARGE SCALE GENOMIC DNA]</scope>
    <source>
        <strain evidence="2">DSM 5631 / JCM 9629 / NBRC 100127 / Av18</strain>
    </source>
</reference>
<dbReference type="AlphaFoldDB" id="D2REP7"/>
<protein>
    <submittedName>
        <fullName evidence="1">Uncharacterized protein</fullName>
    </submittedName>
</protein>
<gene>
    <name evidence="1" type="ordered locus">Arcpr_1545</name>
</gene>